<dbReference type="AlphaFoldDB" id="A0A2S4VGQ0"/>
<sequence>TDCVTTRAGRVPKKIDEAIGEASPLAHHVRLTGPSNHLLACKTHERSKCRNVKPHWIDLSKYTMRYEPLHAFDRTPSSTNLIPAPNPIPGVKKMLEDDLLSMTTSPSTLSKLQSCSTCHGAVRSGALPDDTALDLSMFIGANDPTVRKAKEKFEQPYHDEAIHFSDFSLDGIIDRKHRWKDHQSLIPSAVLRQGSALNPVKWEPESQYYYRDANGIEAFKRIEAFKPGTTSQLLARSGNGAKEFHNVDTGGVTGGFQFNNKHSGYLTLLSTGNHDLVYILHDVKAQAVVWERLLKRGTTDHFSFPSGADNQHLELYTRIA</sequence>
<dbReference type="OrthoDB" id="10328313at2759"/>
<gene>
    <name evidence="1" type="ORF">PSHT_09439</name>
</gene>
<dbReference type="EMBL" id="PKSM01000134">
    <property type="protein sequence ID" value="POW08731.1"/>
    <property type="molecule type" value="Genomic_DNA"/>
</dbReference>
<organism evidence="1 2">
    <name type="scientific">Puccinia striiformis</name>
    <dbReference type="NCBI Taxonomy" id="27350"/>
    <lineage>
        <taxon>Eukaryota</taxon>
        <taxon>Fungi</taxon>
        <taxon>Dikarya</taxon>
        <taxon>Basidiomycota</taxon>
        <taxon>Pucciniomycotina</taxon>
        <taxon>Pucciniomycetes</taxon>
        <taxon>Pucciniales</taxon>
        <taxon>Pucciniaceae</taxon>
        <taxon>Puccinia</taxon>
    </lineage>
</organism>
<accession>A0A2S4VGQ0</accession>
<proteinExistence type="predicted"/>
<feature type="non-terminal residue" evidence="1">
    <location>
        <position position="320"/>
    </location>
</feature>
<feature type="non-terminal residue" evidence="1">
    <location>
        <position position="1"/>
    </location>
</feature>
<dbReference type="VEuPathDB" id="FungiDB:PSHT_09439"/>
<name>A0A2S4VGQ0_9BASI</name>
<reference evidence="2" key="2">
    <citation type="journal article" date="2018" name="BMC Genomics">
        <title>Genomic insights into host adaptation between the wheat stripe rust pathogen (Puccinia striiformis f. sp. tritici) and the barley stripe rust pathogen (Puccinia striiformis f. sp. hordei).</title>
        <authorList>
            <person name="Xia C."/>
            <person name="Wang M."/>
            <person name="Yin C."/>
            <person name="Cornejo O.E."/>
            <person name="Hulbert S.H."/>
            <person name="Chen X."/>
        </authorList>
    </citation>
    <scope>NUCLEOTIDE SEQUENCE [LARGE SCALE GENOMIC DNA]</scope>
    <source>
        <strain evidence="2">93TX-2</strain>
    </source>
</reference>
<evidence type="ECO:0000313" key="2">
    <source>
        <dbReference type="Proteomes" id="UP000238274"/>
    </source>
</evidence>
<protein>
    <submittedName>
        <fullName evidence="1">Uncharacterized protein</fullName>
    </submittedName>
</protein>
<comment type="caution">
    <text evidence="1">The sequence shown here is derived from an EMBL/GenBank/DDBJ whole genome shotgun (WGS) entry which is preliminary data.</text>
</comment>
<dbReference type="VEuPathDB" id="FungiDB:PSTT_09438"/>
<evidence type="ECO:0000313" key="1">
    <source>
        <dbReference type="EMBL" id="POW08731.1"/>
    </source>
</evidence>
<reference evidence="2" key="3">
    <citation type="journal article" date="2018" name="Mol. Plant Microbe Interact.">
        <title>Genome sequence resources for the wheat stripe rust pathogen (Puccinia striiformis f. sp. tritici) and the barley stripe rust pathogen (Puccinia striiformis f. sp. hordei).</title>
        <authorList>
            <person name="Xia C."/>
            <person name="Wang M."/>
            <person name="Yin C."/>
            <person name="Cornejo O.E."/>
            <person name="Hulbert S.H."/>
            <person name="Chen X."/>
        </authorList>
    </citation>
    <scope>NUCLEOTIDE SEQUENCE [LARGE SCALE GENOMIC DNA]</scope>
    <source>
        <strain evidence="2">93TX-2</strain>
    </source>
</reference>
<dbReference type="Proteomes" id="UP000238274">
    <property type="component" value="Unassembled WGS sequence"/>
</dbReference>
<reference evidence="1 2" key="1">
    <citation type="submission" date="2017-12" db="EMBL/GenBank/DDBJ databases">
        <title>Gene loss provides genomic basis for host adaptation in cereal stripe rust fungi.</title>
        <authorList>
            <person name="Xia C."/>
        </authorList>
    </citation>
    <scope>NUCLEOTIDE SEQUENCE [LARGE SCALE GENOMIC DNA]</scope>
    <source>
        <strain evidence="1 2">93TX-2</strain>
    </source>
</reference>
<keyword evidence="2" id="KW-1185">Reference proteome</keyword>